<keyword evidence="12" id="KW-1185">Reference proteome</keyword>
<organism evidence="11 12">
    <name type="scientific">Aliiruegeria lutimaris</name>
    <dbReference type="NCBI Taxonomy" id="571298"/>
    <lineage>
        <taxon>Bacteria</taxon>
        <taxon>Pseudomonadati</taxon>
        <taxon>Pseudomonadota</taxon>
        <taxon>Alphaproteobacteria</taxon>
        <taxon>Rhodobacterales</taxon>
        <taxon>Roseobacteraceae</taxon>
        <taxon>Aliiruegeria</taxon>
    </lineage>
</organism>
<feature type="transmembrane region" description="Helical" evidence="9">
    <location>
        <begin position="21"/>
        <end position="39"/>
    </location>
</feature>
<evidence type="ECO:0000256" key="8">
    <source>
        <dbReference type="ARBA" id="ARBA00038436"/>
    </source>
</evidence>
<dbReference type="GO" id="GO:0005886">
    <property type="term" value="C:plasma membrane"/>
    <property type="evidence" value="ECO:0007669"/>
    <property type="project" value="UniProtKB-SubCell"/>
</dbReference>
<evidence type="ECO:0000256" key="6">
    <source>
        <dbReference type="ARBA" id="ARBA00022989"/>
    </source>
</evidence>
<evidence type="ECO:0000256" key="4">
    <source>
        <dbReference type="ARBA" id="ARBA00022519"/>
    </source>
</evidence>
<dbReference type="PANTHER" id="PTHR35011:SF2">
    <property type="entry name" value="2,3-DIKETO-L-GULONATE TRAP TRANSPORTER SMALL PERMEASE PROTEIN YIAM"/>
    <property type="match status" value="1"/>
</dbReference>
<keyword evidence="6 9" id="KW-1133">Transmembrane helix</keyword>
<evidence type="ECO:0000256" key="2">
    <source>
        <dbReference type="ARBA" id="ARBA00022448"/>
    </source>
</evidence>
<proteinExistence type="inferred from homology"/>
<dbReference type="InterPro" id="IPR055348">
    <property type="entry name" value="DctQ"/>
</dbReference>
<evidence type="ECO:0000259" key="10">
    <source>
        <dbReference type="Pfam" id="PF04290"/>
    </source>
</evidence>
<dbReference type="EMBL" id="FNEK01000046">
    <property type="protein sequence ID" value="SDK60737.1"/>
    <property type="molecule type" value="Genomic_DNA"/>
</dbReference>
<dbReference type="STRING" id="571298.SAMN04488026_104626"/>
<protein>
    <recommendedName>
        <fullName evidence="9">TRAP transporter small permease protein</fullName>
    </recommendedName>
</protein>
<dbReference type="Proteomes" id="UP000199382">
    <property type="component" value="Unassembled WGS sequence"/>
</dbReference>
<keyword evidence="3" id="KW-1003">Cell membrane</keyword>
<keyword evidence="5 9" id="KW-0812">Transmembrane</keyword>
<dbReference type="Pfam" id="PF04290">
    <property type="entry name" value="DctQ"/>
    <property type="match status" value="1"/>
</dbReference>
<dbReference type="GO" id="GO:0022857">
    <property type="term" value="F:transmembrane transporter activity"/>
    <property type="evidence" value="ECO:0007669"/>
    <property type="project" value="UniProtKB-UniRule"/>
</dbReference>
<name>A0A1G9DA71_9RHOB</name>
<feature type="transmembrane region" description="Helical" evidence="9">
    <location>
        <begin position="131"/>
        <end position="153"/>
    </location>
</feature>
<evidence type="ECO:0000256" key="1">
    <source>
        <dbReference type="ARBA" id="ARBA00004429"/>
    </source>
</evidence>
<dbReference type="PANTHER" id="PTHR35011">
    <property type="entry name" value="2,3-DIKETO-L-GULONATE TRAP TRANSPORTER SMALL PERMEASE PROTEIN YIAM"/>
    <property type="match status" value="1"/>
</dbReference>
<gene>
    <name evidence="11" type="ORF">SAMN04488026_104626</name>
</gene>
<comment type="subcellular location">
    <subcellularLocation>
        <location evidence="1 9">Cell inner membrane</location>
        <topology evidence="1 9">Multi-pass membrane protein</topology>
    </subcellularLocation>
</comment>
<feature type="transmembrane region" description="Helical" evidence="9">
    <location>
        <begin position="51"/>
        <end position="69"/>
    </location>
</feature>
<keyword evidence="2 9" id="KW-0813">Transport</keyword>
<comment type="subunit">
    <text evidence="9">The complex comprises the extracytoplasmic solute receptor protein and the two transmembrane proteins.</text>
</comment>
<dbReference type="RefSeq" id="WP_093160371.1">
    <property type="nucleotide sequence ID" value="NZ_FNEK01000046.1"/>
</dbReference>
<accession>A0A1G9DA71</accession>
<sequence>MANLPRKLVNRISDSTEALTGLLLLVVVALNLAQIFFRYVVVDPISWSEEAMRYATTWMVMLAAAPALLRHEHMAVDFLQYDTPPKLRRVVRLVSQGCVAAFCILLIWKGFPGAIDNMRQVSPAIRVPMTLPYLAVPVGAVLILINTVAMMLLPEMSTEDLAATSPSEKAQ</sequence>
<feature type="domain" description="Tripartite ATP-independent periplasmic transporters DctQ component" evidence="10">
    <location>
        <begin position="28"/>
        <end position="152"/>
    </location>
</feature>
<reference evidence="11 12" key="1">
    <citation type="submission" date="2016-10" db="EMBL/GenBank/DDBJ databases">
        <authorList>
            <person name="de Groot N.N."/>
        </authorList>
    </citation>
    <scope>NUCLEOTIDE SEQUENCE [LARGE SCALE GENOMIC DNA]</scope>
    <source>
        <strain evidence="11 12">DSM 25294</strain>
    </source>
</reference>
<comment type="function">
    <text evidence="9">Part of the tripartite ATP-independent periplasmic (TRAP) transport system.</text>
</comment>
<dbReference type="GO" id="GO:0015740">
    <property type="term" value="P:C4-dicarboxylate transport"/>
    <property type="evidence" value="ECO:0007669"/>
    <property type="project" value="TreeGrafter"/>
</dbReference>
<evidence type="ECO:0000256" key="9">
    <source>
        <dbReference type="RuleBase" id="RU369079"/>
    </source>
</evidence>
<feature type="transmembrane region" description="Helical" evidence="9">
    <location>
        <begin position="90"/>
        <end position="111"/>
    </location>
</feature>
<evidence type="ECO:0000313" key="12">
    <source>
        <dbReference type="Proteomes" id="UP000199382"/>
    </source>
</evidence>
<dbReference type="AlphaFoldDB" id="A0A1G9DA71"/>
<evidence type="ECO:0000256" key="7">
    <source>
        <dbReference type="ARBA" id="ARBA00023136"/>
    </source>
</evidence>
<evidence type="ECO:0000256" key="3">
    <source>
        <dbReference type="ARBA" id="ARBA00022475"/>
    </source>
</evidence>
<keyword evidence="4 9" id="KW-0997">Cell inner membrane</keyword>
<keyword evidence="7 9" id="KW-0472">Membrane</keyword>
<evidence type="ECO:0000313" key="11">
    <source>
        <dbReference type="EMBL" id="SDK60737.1"/>
    </source>
</evidence>
<dbReference type="OrthoDB" id="4964541at2"/>
<comment type="similarity">
    <text evidence="8 9">Belongs to the TRAP transporter small permease family.</text>
</comment>
<evidence type="ECO:0000256" key="5">
    <source>
        <dbReference type="ARBA" id="ARBA00022692"/>
    </source>
</evidence>
<dbReference type="InterPro" id="IPR007387">
    <property type="entry name" value="TRAP_DctQ"/>
</dbReference>